<dbReference type="EMBL" id="FPCG01000005">
    <property type="protein sequence ID" value="SFV22904.1"/>
    <property type="molecule type" value="Genomic_DNA"/>
</dbReference>
<name>A0A1I7MLU4_9MICC</name>
<dbReference type="InterPro" id="IPR001537">
    <property type="entry name" value="SpoU_MeTrfase"/>
</dbReference>
<dbReference type="InterPro" id="IPR051259">
    <property type="entry name" value="rRNA_Methyltransferase"/>
</dbReference>
<dbReference type="AlphaFoldDB" id="A0A1I7MLU4"/>
<accession>A0A1I7MLU4</accession>
<dbReference type="InterPro" id="IPR029028">
    <property type="entry name" value="Alpha/beta_knot_MTases"/>
</dbReference>
<keyword evidence="2" id="KW-0808">Transferase</keyword>
<dbReference type="SUPFAM" id="SSF55315">
    <property type="entry name" value="L30e-like"/>
    <property type="match status" value="1"/>
</dbReference>
<dbReference type="CDD" id="cd18095">
    <property type="entry name" value="SpoU-like_rRNA-MTase"/>
    <property type="match status" value="1"/>
</dbReference>
<evidence type="ECO:0000313" key="5">
    <source>
        <dbReference type="Proteomes" id="UP000198881"/>
    </source>
</evidence>
<evidence type="ECO:0000313" key="4">
    <source>
        <dbReference type="EMBL" id="SFV22904.1"/>
    </source>
</evidence>
<dbReference type="GO" id="GO:0008173">
    <property type="term" value="F:RNA methyltransferase activity"/>
    <property type="evidence" value="ECO:0007669"/>
    <property type="project" value="InterPro"/>
</dbReference>
<dbReference type="GO" id="GO:0032259">
    <property type="term" value="P:methylation"/>
    <property type="evidence" value="ECO:0007669"/>
    <property type="project" value="UniProtKB-KW"/>
</dbReference>
<dbReference type="Gene3D" id="3.40.1280.10">
    <property type="match status" value="1"/>
</dbReference>
<protein>
    <submittedName>
        <fullName evidence="4">tRNA G18 (Ribose-2'-O)-methylase SpoU</fullName>
    </submittedName>
</protein>
<dbReference type="RefSeq" id="WP_425435609.1">
    <property type="nucleotide sequence ID" value="NZ_FPCG01000005.1"/>
</dbReference>
<dbReference type="GO" id="GO:0003723">
    <property type="term" value="F:RNA binding"/>
    <property type="evidence" value="ECO:0007669"/>
    <property type="project" value="InterPro"/>
</dbReference>
<dbReference type="SUPFAM" id="SSF75217">
    <property type="entry name" value="alpha/beta knot"/>
    <property type="match status" value="1"/>
</dbReference>
<feature type="domain" description="tRNA/rRNA methyltransferase SpoU type" evidence="3">
    <location>
        <begin position="125"/>
        <end position="273"/>
    </location>
</feature>
<sequence length="281" mass="30626">MTSPAQPIELTDAQDPRTQMYCSLSDAALRRRQDTEHGIYLAESSQVVRRALDAGHTPRSFFLSHRYLESMQDVFAVHPDVPVYTGSDQMLEQITGFHLHRGALAAMDRPAPRSVEEVLHGARRVVVVEDLVDHTNLGAIFRSAAALGMDAVLLSAASADPLYRRCIRVSMGTVFQVPWSRFASGEHPDDGTVPGVRRLQDLGFRVAALELTDRAVLLDAPHLREVERLALVLGSEGPGVRQATLDACDDHVMIPMSAGVSSLNVAAAAAVAFWELRARGV</sequence>
<dbReference type="InterPro" id="IPR029026">
    <property type="entry name" value="tRNA_m1G_MTases_N"/>
</dbReference>
<evidence type="ECO:0000256" key="2">
    <source>
        <dbReference type="ARBA" id="ARBA00022679"/>
    </source>
</evidence>
<dbReference type="InterPro" id="IPR029064">
    <property type="entry name" value="Ribosomal_eL30-like_sf"/>
</dbReference>
<dbReference type="Pfam" id="PF00588">
    <property type="entry name" value="SpoU_methylase"/>
    <property type="match status" value="1"/>
</dbReference>
<gene>
    <name evidence="4" type="ORF">SAMN04487966_105100</name>
</gene>
<reference evidence="4 5" key="1">
    <citation type="submission" date="2016-10" db="EMBL/GenBank/DDBJ databases">
        <authorList>
            <person name="de Groot N.N."/>
        </authorList>
    </citation>
    <scope>NUCLEOTIDE SEQUENCE [LARGE SCALE GENOMIC DNA]</scope>
    <source>
        <strain evidence="4 5">CGMCC 1.7054</strain>
    </source>
</reference>
<organism evidence="4 5">
    <name type="scientific">Micrococcus terreus</name>
    <dbReference type="NCBI Taxonomy" id="574650"/>
    <lineage>
        <taxon>Bacteria</taxon>
        <taxon>Bacillati</taxon>
        <taxon>Actinomycetota</taxon>
        <taxon>Actinomycetes</taxon>
        <taxon>Micrococcales</taxon>
        <taxon>Micrococcaceae</taxon>
        <taxon>Micrococcus</taxon>
    </lineage>
</organism>
<keyword evidence="1 4" id="KW-0489">Methyltransferase</keyword>
<proteinExistence type="predicted"/>
<dbReference type="PANTHER" id="PTHR43191">
    <property type="entry name" value="RRNA METHYLTRANSFERASE 3"/>
    <property type="match status" value="1"/>
</dbReference>
<dbReference type="GO" id="GO:0006396">
    <property type="term" value="P:RNA processing"/>
    <property type="evidence" value="ECO:0007669"/>
    <property type="project" value="InterPro"/>
</dbReference>
<dbReference type="PANTHER" id="PTHR43191:SF12">
    <property type="entry name" value="RRNA METHYLASE"/>
    <property type="match status" value="1"/>
</dbReference>
<evidence type="ECO:0000256" key="1">
    <source>
        <dbReference type="ARBA" id="ARBA00022603"/>
    </source>
</evidence>
<keyword evidence="5" id="KW-1185">Reference proteome</keyword>
<dbReference type="Gene3D" id="3.30.1330.30">
    <property type="match status" value="1"/>
</dbReference>
<dbReference type="STRING" id="574650.SAMN04487966_105100"/>
<dbReference type="Proteomes" id="UP000198881">
    <property type="component" value="Unassembled WGS sequence"/>
</dbReference>
<evidence type="ECO:0000259" key="3">
    <source>
        <dbReference type="Pfam" id="PF00588"/>
    </source>
</evidence>